<comment type="caution">
    <text evidence="2">The sequence shown here is derived from an EMBL/GenBank/DDBJ whole genome shotgun (WGS) entry which is preliminary data.</text>
</comment>
<feature type="domain" description="Zinc-ribbon 15" evidence="1">
    <location>
        <begin position="20"/>
        <end position="138"/>
    </location>
</feature>
<dbReference type="AlphaFoldDB" id="A0A9D1KED5"/>
<dbReference type="InterPro" id="IPR053281">
    <property type="entry name" value="Double_zinc_ribbon"/>
</dbReference>
<protein>
    <submittedName>
        <fullName evidence="2">Zinc ribbon domain-containing protein</fullName>
    </submittedName>
</protein>
<gene>
    <name evidence="2" type="ORF">IAB60_04635</name>
</gene>
<dbReference type="Proteomes" id="UP000886860">
    <property type="component" value="Unassembled WGS sequence"/>
</dbReference>
<accession>A0A9D1KED5</accession>
<evidence type="ECO:0000313" key="3">
    <source>
        <dbReference type="Proteomes" id="UP000886860"/>
    </source>
</evidence>
<dbReference type="EMBL" id="DVKS01000073">
    <property type="protein sequence ID" value="HIT41383.1"/>
    <property type="molecule type" value="Genomic_DNA"/>
</dbReference>
<dbReference type="PANTHER" id="PTHR36718">
    <property type="entry name" value="OS05G0435400 PROTEIN"/>
    <property type="match status" value="1"/>
</dbReference>
<evidence type="ECO:0000259" key="1">
    <source>
        <dbReference type="Pfam" id="PF17032"/>
    </source>
</evidence>
<reference evidence="2" key="1">
    <citation type="submission" date="2020-10" db="EMBL/GenBank/DDBJ databases">
        <authorList>
            <person name="Gilroy R."/>
        </authorList>
    </citation>
    <scope>NUCLEOTIDE SEQUENCE</scope>
    <source>
        <strain evidence="2">CHK123-3438</strain>
    </source>
</reference>
<dbReference type="InterPro" id="IPR031493">
    <property type="entry name" value="Zinc_ribbon_15"/>
</dbReference>
<name>A0A9D1KED5_9FIRM</name>
<proteinExistence type="predicted"/>
<dbReference type="PANTHER" id="PTHR36718:SF1">
    <property type="entry name" value="DOUBLE ZINC RIBBON PROTEIN MJ0416"/>
    <property type="match status" value="1"/>
</dbReference>
<evidence type="ECO:0000313" key="2">
    <source>
        <dbReference type="EMBL" id="HIT41383.1"/>
    </source>
</evidence>
<reference evidence="2" key="2">
    <citation type="journal article" date="2021" name="PeerJ">
        <title>Extensive microbial diversity within the chicken gut microbiome revealed by metagenomics and culture.</title>
        <authorList>
            <person name="Gilroy R."/>
            <person name="Ravi A."/>
            <person name="Getino M."/>
            <person name="Pursley I."/>
            <person name="Horton D.L."/>
            <person name="Alikhan N.F."/>
            <person name="Baker D."/>
            <person name="Gharbi K."/>
            <person name="Hall N."/>
            <person name="Watson M."/>
            <person name="Adriaenssens E.M."/>
            <person name="Foster-Nyarko E."/>
            <person name="Jarju S."/>
            <person name="Secka A."/>
            <person name="Antonio M."/>
            <person name="Oren A."/>
            <person name="Chaudhuri R.R."/>
            <person name="La Ragione R."/>
            <person name="Hildebrand F."/>
            <person name="Pallen M.J."/>
        </authorList>
    </citation>
    <scope>NUCLEOTIDE SEQUENCE</scope>
    <source>
        <strain evidence="2">CHK123-3438</strain>
    </source>
</reference>
<organism evidence="2 3">
    <name type="scientific">Candidatus Caccovicinus merdipullorum</name>
    <dbReference type="NCBI Taxonomy" id="2840724"/>
    <lineage>
        <taxon>Bacteria</taxon>
        <taxon>Bacillati</taxon>
        <taxon>Bacillota</taxon>
        <taxon>Clostridia</taxon>
        <taxon>Eubacteriales</taxon>
        <taxon>Candidatus Caccovicinus</taxon>
    </lineage>
</organism>
<sequence length="142" mass="16609">MIFIGGVSHGSAFLPYTKSILCRFCQSRTECQVIMTYYYFSFFFVPLFKWHRRYFVKTNCCETVYELNPALGKAIARGEMPDITGSDLRMIKEGHKPFPYERMQAFREEGEGDPNKKLRCPICKQEVPGNYNYCPNCGQRLR</sequence>
<dbReference type="Pfam" id="PF17032">
    <property type="entry name" value="Zn_ribbon_15"/>
    <property type="match status" value="1"/>
</dbReference>